<dbReference type="Pfam" id="PF05635">
    <property type="entry name" value="23S_rRNA_IVP"/>
    <property type="match status" value="1"/>
</dbReference>
<accession>A0ABM8UTU5</accession>
<dbReference type="RefSeq" id="WP_215235040.1">
    <property type="nucleotide sequence ID" value="NZ_CAJRAU010000005.1"/>
</dbReference>
<dbReference type="Gene3D" id="1.20.1440.60">
    <property type="entry name" value="23S rRNA-intervening sequence"/>
    <property type="match status" value="1"/>
</dbReference>
<dbReference type="PANTHER" id="PTHR38471:SF2">
    <property type="entry name" value="FOUR HELIX BUNDLE PROTEIN"/>
    <property type="match status" value="1"/>
</dbReference>
<gene>
    <name evidence="1" type="ORF">DYBT9623_03743</name>
</gene>
<evidence type="ECO:0000313" key="1">
    <source>
        <dbReference type="EMBL" id="CAG5071752.1"/>
    </source>
</evidence>
<name>A0ABM8UTU5_9BACT</name>
<dbReference type="CDD" id="cd16377">
    <property type="entry name" value="23S_rRNA_IVP_like"/>
    <property type="match status" value="1"/>
</dbReference>
<dbReference type="EMBL" id="CAJRAU010000005">
    <property type="protein sequence ID" value="CAG5071752.1"/>
    <property type="molecule type" value="Genomic_DNA"/>
</dbReference>
<proteinExistence type="predicted"/>
<evidence type="ECO:0000313" key="2">
    <source>
        <dbReference type="Proteomes" id="UP000679725"/>
    </source>
</evidence>
<dbReference type="InterPro" id="IPR012657">
    <property type="entry name" value="23S_rRNA-intervening_sequence"/>
</dbReference>
<keyword evidence="2" id="KW-1185">Reference proteome</keyword>
<dbReference type="NCBIfam" id="TIGR02436">
    <property type="entry name" value="four helix bundle protein"/>
    <property type="match status" value="1"/>
</dbReference>
<dbReference type="SUPFAM" id="SSF158446">
    <property type="entry name" value="IVS-encoded protein-like"/>
    <property type="match status" value="1"/>
</dbReference>
<dbReference type="InterPro" id="IPR036583">
    <property type="entry name" value="23S_rRNA_IVS_sf"/>
</dbReference>
<evidence type="ECO:0008006" key="3">
    <source>
        <dbReference type="Google" id="ProtNLM"/>
    </source>
</evidence>
<dbReference type="Proteomes" id="UP000679725">
    <property type="component" value="Unassembled WGS sequence"/>
</dbReference>
<dbReference type="PANTHER" id="PTHR38471">
    <property type="entry name" value="FOUR HELIX BUNDLE PROTEIN"/>
    <property type="match status" value="1"/>
</dbReference>
<protein>
    <recommendedName>
        <fullName evidence="3">Four helix bundle protein</fullName>
    </recommendedName>
</protein>
<organism evidence="1 2">
    <name type="scientific">Dyadobacter linearis</name>
    <dbReference type="NCBI Taxonomy" id="2823330"/>
    <lineage>
        <taxon>Bacteria</taxon>
        <taxon>Pseudomonadati</taxon>
        <taxon>Bacteroidota</taxon>
        <taxon>Cytophagia</taxon>
        <taxon>Cytophagales</taxon>
        <taxon>Spirosomataceae</taxon>
        <taxon>Dyadobacter</taxon>
    </lineage>
</organism>
<comment type="caution">
    <text evidence="1">The sequence shown here is derived from an EMBL/GenBank/DDBJ whole genome shotgun (WGS) entry which is preliminary data.</text>
</comment>
<reference evidence="1 2" key="1">
    <citation type="submission" date="2021-04" db="EMBL/GenBank/DDBJ databases">
        <authorList>
            <person name="Rodrigo-Torres L."/>
            <person name="Arahal R. D."/>
            <person name="Lucena T."/>
        </authorList>
    </citation>
    <scope>NUCLEOTIDE SEQUENCE [LARGE SCALE GENOMIC DNA]</scope>
    <source>
        <strain evidence="1 2">CECT 9623</strain>
    </source>
</reference>
<sequence>MKLEDLQIYQLSMELSDRIWNVVQEWSTFSRDTIGKQLVRAADSIGANIAEGFGRYHFKENMNFCFYSRGSLYETKTWLTKARSRNLIDPEIFKYLVNLCDTLSLKLNNYIKTIGKTNTSSSSHQNNK</sequence>